<dbReference type="EMBL" id="BSXT01000248">
    <property type="protein sequence ID" value="GMF22316.1"/>
    <property type="molecule type" value="Genomic_DNA"/>
</dbReference>
<reference evidence="1" key="1">
    <citation type="submission" date="2023-04" db="EMBL/GenBank/DDBJ databases">
        <title>Phytophthora fragariaefolia NBRC 109709.</title>
        <authorList>
            <person name="Ichikawa N."/>
            <person name="Sato H."/>
            <person name="Tonouchi N."/>
        </authorList>
    </citation>
    <scope>NUCLEOTIDE SEQUENCE</scope>
    <source>
        <strain evidence="1">NBRC 109709</strain>
    </source>
</reference>
<dbReference type="AlphaFoldDB" id="A0A9W6TXC1"/>
<accession>A0A9W6TXC1</accession>
<dbReference type="OrthoDB" id="2016285at2759"/>
<keyword evidence="2" id="KW-1185">Reference proteome</keyword>
<protein>
    <submittedName>
        <fullName evidence="1">Unnamed protein product</fullName>
    </submittedName>
</protein>
<evidence type="ECO:0000313" key="1">
    <source>
        <dbReference type="EMBL" id="GMF22316.1"/>
    </source>
</evidence>
<proteinExistence type="predicted"/>
<organism evidence="1 2">
    <name type="scientific">Phytophthora fragariaefolia</name>
    <dbReference type="NCBI Taxonomy" id="1490495"/>
    <lineage>
        <taxon>Eukaryota</taxon>
        <taxon>Sar</taxon>
        <taxon>Stramenopiles</taxon>
        <taxon>Oomycota</taxon>
        <taxon>Peronosporomycetes</taxon>
        <taxon>Peronosporales</taxon>
        <taxon>Peronosporaceae</taxon>
        <taxon>Phytophthora</taxon>
    </lineage>
</organism>
<gene>
    <name evidence="1" type="ORF">Pfra01_000324500</name>
</gene>
<dbReference type="Proteomes" id="UP001165121">
    <property type="component" value="Unassembled WGS sequence"/>
</dbReference>
<sequence>MIQTDAKPSIKTILNGNTDTKGDFDPTITALLLWGEAAPPPGSHLEPATDDVYTLVSRIDEGDSVVAVVRRNGVLHLLYDETIIGAEFDDPYLRKQTAFPGFTIMQCAAYLARKPMRAVQIGLGIGTVPSFLREMDIPTGATPPSLLLH</sequence>
<evidence type="ECO:0000313" key="2">
    <source>
        <dbReference type="Proteomes" id="UP001165121"/>
    </source>
</evidence>
<comment type="caution">
    <text evidence="1">The sequence shown here is derived from an EMBL/GenBank/DDBJ whole genome shotgun (WGS) entry which is preliminary data.</text>
</comment>
<name>A0A9W6TXC1_9STRA</name>